<dbReference type="KEGG" id="msaa:QYS49_18195"/>
<dbReference type="Gene3D" id="2.30.29.50">
    <property type="entry name" value="Bacterial Pleckstrin homology domain"/>
    <property type="match status" value="1"/>
</dbReference>
<dbReference type="InterPro" id="IPR037063">
    <property type="entry name" value="PHb_sf"/>
</dbReference>
<dbReference type="SUPFAM" id="SSF50729">
    <property type="entry name" value="PH domain-like"/>
    <property type="match status" value="1"/>
</dbReference>
<dbReference type="AlphaFoldDB" id="A0AA49JB66"/>
<dbReference type="Proteomes" id="UP001230496">
    <property type="component" value="Chromosome"/>
</dbReference>
<dbReference type="RefSeq" id="WP_308348261.1">
    <property type="nucleotide sequence ID" value="NZ_CP129971.1"/>
</dbReference>
<proteinExistence type="predicted"/>
<keyword evidence="3" id="KW-1185">Reference proteome</keyword>
<evidence type="ECO:0000313" key="2">
    <source>
        <dbReference type="EMBL" id="WKK73809.1"/>
    </source>
</evidence>
<protein>
    <submittedName>
        <fullName evidence="2">PH domain-containing protein</fullName>
    </submittedName>
</protein>
<dbReference type="Pfam" id="PF08000">
    <property type="entry name" value="bPH_1"/>
    <property type="match status" value="1"/>
</dbReference>
<feature type="domain" description="Bacterial Pleckstrin homology" evidence="1">
    <location>
        <begin position="3"/>
        <end position="124"/>
    </location>
</feature>
<name>A0AA49JB66_9BACT</name>
<accession>A0AA49JB66</accession>
<dbReference type="InterPro" id="IPR012544">
    <property type="entry name" value="PHb"/>
</dbReference>
<gene>
    <name evidence="2" type="ORF">QYS49_18195</name>
</gene>
<evidence type="ECO:0000259" key="1">
    <source>
        <dbReference type="Pfam" id="PF08000"/>
    </source>
</evidence>
<dbReference type="CDD" id="cd13225">
    <property type="entry name" value="PH-like_bacteria"/>
    <property type="match status" value="1"/>
</dbReference>
<sequence>MSFLSNFLNNSGILENSKIADEYERLLLQDEQIEVGFKLNEDTFIFTNMRLVLEDVKKGDDRGIEYLSLPYSKISNFSIQTKKSFNSKATLKIWLNEQNEPKVEKEFSKSVDVYEVQKILAGHVLR</sequence>
<reference evidence="2 3" key="1">
    <citation type="submission" date="2023-08" db="EMBL/GenBank/DDBJ databases">
        <title>Comparative genomics and taxonomic characterization of three novel marine species of genus Marivirga.</title>
        <authorList>
            <person name="Muhammad N."/>
            <person name="Kim S.-G."/>
        </authorList>
    </citation>
    <scope>NUCLEOTIDE SEQUENCE [LARGE SCALE GENOMIC DNA]</scope>
    <source>
        <strain evidence="2 3">BDSF4-3</strain>
    </source>
</reference>
<evidence type="ECO:0000313" key="3">
    <source>
        <dbReference type="Proteomes" id="UP001230496"/>
    </source>
</evidence>
<dbReference type="EMBL" id="CP129971">
    <property type="protein sequence ID" value="WKK73809.1"/>
    <property type="molecule type" value="Genomic_DNA"/>
</dbReference>
<organism evidence="2 3">
    <name type="scientific">Marivirga salinarum</name>
    <dbReference type="NCBI Taxonomy" id="3059078"/>
    <lineage>
        <taxon>Bacteria</taxon>
        <taxon>Pseudomonadati</taxon>
        <taxon>Bacteroidota</taxon>
        <taxon>Cytophagia</taxon>
        <taxon>Cytophagales</taxon>
        <taxon>Marivirgaceae</taxon>
        <taxon>Marivirga</taxon>
    </lineage>
</organism>